<sequence length="121" mass="13849">MVCKRNLLIKHMYNPISMLLFNPHVSQESTERPWLICACGVVVGRGGQLGGLLGRARTQHIAPPRRMVLQSWVSEFPVHSIVPNFSPTITHRQHDNGSYFKVFFDRRNIVGFVRITTADHR</sequence>
<evidence type="ECO:0000313" key="1">
    <source>
        <dbReference type="EMBL" id="KAA1073870.1"/>
    </source>
</evidence>
<dbReference type="EMBL" id="VDEP01000474">
    <property type="protein sequence ID" value="KAA1073870.1"/>
    <property type="molecule type" value="Genomic_DNA"/>
</dbReference>
<reference evidence="1 2" key="1">
    <citation type="submission" date="2019-05" db="EMBL/GenBank/DDBJ databases">
        <title>Emergence of the Ug99 lineage of the wheat stem rust pathogen through somatic hybridization.</title>
        <authorList>
            <person name="Li F."/>
            <person name="Upadhyaya N.M."/>
            <person name="Sperschneider J."/>
            <person name="Matny O."/>
            <person name="Nguyen-Phuc H."/>
            <person name="Mago R."/>
            <person name="Raley C."/>
            <person name="Miller M.E."/>
            <person name="Silverstein K.A.T."/>
            <person name="Henningsen E."/>
            <person name="Hirsch C.D."/>
            <person name="Visser B."/>
            <person name="Pretorius Z.A."/>
            <person name="Steffenson B.J."/>
            <person name="Schwessinger B."/>
            <person name="Dodds P.N."/>
            <person name="Figueroa M."/>
        </authorList>
    </citation>
    <scope>NUCLEOTIDE SEQUENCE [LARGE SCALE GENOMIC DNA]</scope>
    <source>
        <strain evidence="1 2">Ug99</strain>
    </source>
</reference>
<accession>A0A5B0MD27</accession>
<name>A0A5B0MD27_PUCGR</name>
<dbReference type="AlphaFoldDB" id="A0A5B0MD27"/>
<organism evidence="1 2">
    <name type="scientific">Puccinia graminis f. sp. tritici</name>
    <dbReference type="NCBI Taxonomy" id="56615"/>
    <lineage>
        <taxon>Eukaryota</taxon>
        <taxon>Fungi</taxon>
        <taxon>Dikarya</taxon>
        <taxon>Basidiomycota</taxon>
        <taxon>Pucciniomycotina</taxon>
        <taxon>Pucciniomycetes</taxon>
        <taxon>Pucciniales</taxon>
        <taxon>Pucciniaceae</taxon>
        <taxon>Puccinia</taxon>
    </lineage>
</organism>
<dbReference type="Proteomes" id="UP000325313">
    <property type="component" value="Unassembled WGS sequence"/>
</dbReference>
<comment type="caution">
    <text evidence="1">The sequence shown here is derived from an EMBL/GenBank/DDBJ whole genome shotgun (WGS) entry which is preliminary data.</text>
</comment>
<gene>
    <name evidence="1" type="ORF">PGTUg99_013799</name>
</gene>
<protein>
    <submittedName>
        <fullName evidence="1">Uncharacterized protein</fullName>
    </submittedName>
</protein>
<evidence type="ECO:0000313" key="2">
    <source>
        <dbReference type="Proteomes" id="UP000325313"/>
    </source>
</evidence>
<proteinExistence type="predicted"/>